<evidence type="ECO:0008006" key="4">
    <source>
        <dbReference type="Google" id="ProtNLM"/>
    </source>
</evidence>
<dbReference type="AlphaFoldDB" id="A0A4D7QQ85"/>
<organism evidence="2 3">
    <name type="scientific">Phreatobacter aquaticus</name>
    <dbReference type="NCBI Taxonomy" id="2570229"/>
    <lineage>
        <taxon>Bacteria</taxon>
        <taxon>Pseudomonadati</taxon>
        <taxon>Pseudomonadota</taxon>
        <taxon>Alphaproteobacteria</taxon>
        <taxon>Hyphomicrobiales</taxon>
        <taxon>Phreatobacteraceae</taxon>
        <taxon>Phreatobacter</taxon>
    </lineage>
</organism>
<evidence type="ECO:0000313" key="2">
    <source>
        <dbReference type="EMBL" id="QCK88143.1"/>
    </source>
</evidence>
<dbReference type="Proteomes" id="UP000298588">
    <property type="component" value="Chromosome"/>
</dbReference>
<evidence type="ECO:0000313" key="3">
    <source>
        <dbReference type="Proteomes" id="UP000298588"/>
    </source>
</evidence>
<accession>A0A4D7QQ85</accession>
<reference evidence="2 3" key="1">
    <citation type="submission" date="2019-04" db="EMBL/GenBank/DDBJ databases">
        <title>Phreatobacter aquaticus sp. nov.</title>
        <authorList>
            <person name="Choi A."/>
            <person name="Baek K."/>
        </authorList>
    </citation>
    <scope>NUCLEOTIDE SEQUENCE [LARGE SCALE GENOMIC DNA]</scope>
    <source>
        <strain evidence="2 3">NMCR1094</strain>
    </source>
</reference>
<feature type="transmembrane region" description="Helical" evidence="1">
    <location>
        <begin position="45"/>
        <end position="64"/>
    </location>
</feature>
<proteinExistence type="predicted"/>
<gene>
    <name evidence="2" type="ORF">E8L99_21465</name>
</gene>
<keyword evidence="1" id="KW-1133">Transmembrane helix</keyword>
<protein>
    <recommendedName>
        <fullName evidence="4">DUF4149 domain-containing protein</fullName>
    </recommendedName>
</protein>
<name>A0A4D7QQ85_9HYPH</name>
<feature type="transmembrane region" description="Helical" evidence="1">
    <location>
        <begin position="6"/>
        <end position="33"/>
    </location>
</feature>
<sequence>MSLDPIALIATVILLLPMGYFLLAAPGFLLVKLDIAPVTVLMRSMFSGYFRVLTVAAIVSTLAFATEGRLATVAGIALIAGGAIVARAWFLRRMDAELSARDGGDAAAVGRLRRLHWEAMGYNAAQLAVLIASVPHMVLPV</sequence>
<dbReference type="KEGG" id="paqt:E8L99_21465"/>
<dbReference type="OrthoDB" id="7376430at2"/>
<dbReference type="EMBL" id="CP039865">
    <property type="protein sequence ID" value="QCK88143.1"/>
    <property type="molecule type" value="Genomic_DNA"/>
</dbReference>
<dbReference type="RefSeq" id="WP_137101471.1">
    <property type="nucleotide sequence ID" value="NZ_CP039865.1"/>
</dbReference>
<keyword evidence="3" id="KW-1185">Reference proteome</keyword>
<keyword evidence="1" id="KW-0472">Membrane</keyword>
<evidence type="ECO:0000256" key="1">
    <source>
        <dbReference type="SAM" id="Phobius"/>
    </source>
</evidence>
<feature type="transmembrane region" description="Helical" evidence="1">
    <location>
        <begin position="70"/>
        <end position="91"/>
    </location>
</feature>
<keyword evidence="1" id="KW-0812">Transmembrane</keyword>